<accession>A0A067K0U9</accession>
<name>A0A067K0U9_JATCU</name>
<proteinExistence type="predicted"/>
<reference evidence="1 2" key="1">
    <citation type="journal article" date="2014" name="PLoS ONE">
        <title>Global Analysis of Gene Expression Profiles in Physic Nut (Jatropha curcas L.) Seedlings Exposed to Salt Stress.</title>
        <authorList>
            <person name="Zhang L."/>
            <person name="Zhang C."/>
            <person name="Wu P."/>
            <person name="Chen Y."/>
            <person name="Li M."/>
            <person name="Jiang H."/>
            <person name="Wu G."/>
        </authorList>
    </citation>
    <scope>NUCLEOTIDE SEQUENCE [LARGE SCALE GENOMIC DNA]</scope>
    <source>
        <strain evidence="2">cv. GZQX0401</strain>
        <tissue evidence="1">Young leaves</tissue>
    </source>
</reference>
<dbReference type="OrthoDB" id="1436602at2759"/>
<dbReference type="Proteomes" id="UP000027138">
    <property type="component" value="Unassembled WGS sequence"/>
</dbReference>
<gene>
    <name evidence="1" type="ORF">JCGZ_18421</name>
</gene>
<evidence type="ECO:0000313" key="2">
    <source>
        <dbReference type="Proteomes" id="UP000027138"/>
    </source>
</evidence>
<keyword evidence="2" id="KW-1185">Reference proteome</keyword>
<sequence length="155" mass="17130">MIYKGIRRDSQPTSLVSVTGIVRVAGVDYRKLSVSFPLSVVREVGQEHGMGRIVVMVGTRGEIQVARRAFLAVDRSENAGGGAEGAAIAASCDSRTSYASLRQQSDLEVRQRTVGTDMFELKEETLYLKRELMKMYTEIVTIRGKRECLSRILAA</sequence>
<dbReference type="EMBL" id="KK914726">
    <property type="protein sequence ID" value="KDP29846.1"/>
    <property type="molecule type" value="Genomic_DNA"/>
</dbReference>
<protein>
    <submittedName>
        <fullName evidence="1">Uncharacterized protein</fullName>
    </submittedName>
</protein>
<organism evidence="1 2">
    <name type="scientific">Jatropha curcas</name>
    <name type="common">Barbados nut</name>
    <dbReference type="NCBI Taxonomy" id="180498"/>
    <lineage>
        <taxon>Eukaryota</taxon>
        <taxon>Viridiplantae</taxon>
        <taxon>Streptophyta</taxon>
        <taxon>Embryophyta</taxon>
        <taxon>Tracheophyta</taxon>
        <taxon>Spermatophyta</taxon>
        <taxon>Magnoliopsida</taxon>
        <taxon>eudicotyledons</taxon>
        <taxon>Gunneridae</taxon>
        <taxon>Pentapetalae</taxon>
        <taxon>rosids</taxon>
        <taxon>fabids</taxon>
        <taxon>Malpighiales</taxon>
        <taxon>Euphorbiaceae</taxon>
        <taxon>Crotonoideae</taxon>
        <taxon>Jatropheae</taxon>
        <taxon>Jatropha</taxon>
    </lineage>
</organism>
<evidence type="ECO:0000313" key="1">
    <source>
        <dbReference type="EMBL" id="KDP29846.1"/>
    </source>
</evidence>
<dbReference type="AlphaFoldDB" id="A0A067K0U9"/>